<proteinExistence type="predicted"/>
<dbReference type="EMBL" id="JAZHBO010000001">
    <property type="protein sequence ID" value="MEF2154663.1"/>
    <property type="molecule type" value="Genomic_DNA"/>
</dbReference>
<protein>
    <submittedName>
        <fullName evidence="1">Uncharacterized protein</fullName>
    </submittedName>
</protein>
<evidence type="ECO:0000313" key="2">
    <source>
        <dbReference type="Proteomes" id="UP001356170"/>
    </source>
</evidence>
<organism evidence="1 2">
    <name type="scientific">Aquilutibacter rugosus</name>
    <dbReference type="NCBI Taxonomy" id="3115820"/>
    <lineage>
        <taxon>Bacteria</taxon>
        <taxon>Pseudomonadati</taxon>
        <taxon>Pseudomonadota</taxon>
        <taxon>Gammaproteobacteria</taxon>
        <taxon>Lysobacterales</taxon>
        <taxon>Lysobacteraceae</taxon>
        <taxon>Aquilutibacter</taxon>
    </lineage>
</organism>
<accession>A0ABU7UWR7</accession>
<gene>
    <name evidence="1" type="ORF">V3390_00175</name>
</gene>
<keyword evidence="2" id="KW-1185">Reference proteome</keyword>
<dbReference type="RefSeq" id="WP_331702843.1">
    <property type="nucleotide sequence ID" value="NZ_JAZHBO010000001.1"/>
</dbReference>
<reference evidence="1 2" key="1">
    <citation type="submission" date="2024-01" db="EMBL/GenBank/DDBJ databases">
        <title>Novel species of the genus Luteimonas isolated from rivers.</title>
        <authorList>
            <person name="Lu H."/>
        </authorList>
    </citation>
    <scope>NUCLEOTIDE SEQUENCE [LARGE SCALE GENOMIC DNA]</scope>
    <source>
        <strain evidence="1 2">FXH3W</strain>
    </source>
</reference>
<comment type="caution">
    <text evidence="1">The sequence shown here is derived from an EMBL/GenBank/DDBJ whole genome shotgun (WGS) entry which is preliminary data.</text>
</comment>
<name>A0ABU7UWR7_9GAMM</name>
<evidence type="ECO:0000313" key="1">
    <source>
        <dbReference type="EMBL" id="MEF2154663.1"/>
    </source>
</evidence>
<sequence length="103" mass="11721">MHEIDLDKAHREQARWRILKVLDSGRPMAVSELVILQALNDATLSLTPNGLRRELKYLEDRRLVTLANLSSTVWAAALTRFGVDVVEYTVDCMPGIARPAKWY</sequence>
<dbReference type="InterPro" id="IPR036388">
    <property type="entry name" value="WH-like_DNA-bd_sf"/>
</dbReference>
<dbReference type="Proteomes" id="UP001356170">
    <property type="component" value="Unassembled WGS sequence"/>
</dbReference>
<dbReference type="Gene3D" id="1.10.10.10">
    <property type="entry name" value="Winged helix-like DNA-binding domain superfamily/Winged helix DNA-binding domain"/>
    <property type="match status" value="1"/>
</dbReference>